<keyword evidence="1" id="KW-1133">Transmembrane helix</keyword>
<name>A0A2U8VLJ5_9HYPH</name>
<evidence type="ECO:0000313" key="2">
    <source>
        <dbReference type="EMBL" id="AWN34473.1"/>
    </source>
</evidence>
<dbReference type="Proteomes" id="UP000246058">
    <property type="component" value="Chromosome"/>
</dbReference>
<dbReference type="RefSeq" id="WP_109949614.1">
    <property type="nucleotide sequence ID" value="NZ_CP029551.1"/>
</dbReference>
<proteinExistence type="predicted"/>
<feature type="transmembrane region" description="Helical" evidence="1">
    <location>
        <begin position="42"/>
        <end position="59"/>
    </location>
</feature>
<dbReference type="KEGG" id="meti:DK427_00860"/>
<gene>
    <name evidence="2" type="ORF">DK427_00860</name>
</gene>
<keyword evidence="1" id="KW-0812">Transmembrane</keyword>
<organism evidence="2 3">
    <name type="scientific">Methylobacterium radiodurans</name>
    <dbReference type="NCBI Taxonomy" id="2202828"/>
    <lineage>
        <taxon>Bacteria</taxon>
        <taxon>Pseudomonadati</taxon>
        <taxon>Pseudomonadota</taxon>
        <taxon>Alphaproteobacteria</taxon>
        <taxon>Hyphomicrobiales</taxon>
        <taxon>Methylobacteriaceae</taxon>
        <taxon>Methylobacterium</taxon>
    </lineage>
</organism>
<sequence>MVVAHLFRIFSAVLFAAALVIAPLANPLLVSACLILGGALAAWRGAADLGLLTGALGLVRTMPVRHRA</sequence>
<protein>
    <submittedName>
        <fullName evidence="2">Uncharacterized protein</fullName>
    </submittedName>
</protein>
<keyword evidence="1" id="KW-0472">Membrane</keyword>
<dbReference type="EMBL" id="CP029551">
    <property type="protein sequence ID" value="AWN34473.1"/>
    <property type="molecule type" value="Genomic_DNA"/>
</dbReference>
<keyword evidence="3" id="KW-1185">Reference proteome</keyword>
<dbReference type="AlphaFoldDB" id="A0A2U8VLJ5"/>
<reference evidence="2 3" key="1">
    <citation type="submission" date="2018-05" db="EMBL/GenBank/DDBJ databases">
        <title>Complete Genome Sequence of Methylobacterium sp. 17Sr1-43.</title>
        <authorList>
            <person name="Srinivasan S."/>
        </authorList>
    </citation>
    <scope>NUCLEOTIDE SEQUENCE [LARGE SCALE GENOMIC DNA]</scope>
    <source>
        <strain evidence="2 3">17Sr1-43</strain>
    </source>
</reference>
<evidence type="ECO:0000313" key="3">
    <source>
        <dbReference type="Proteomes" id="UP000246058"/>
    </source>
</evidence>
<evidence type="ECO:0000256" key="1">
    <source>
        <dbReference type="SAM" id="Phobius"/>
    </source>
</evidence>
<accession>A0A2U8VLJ5</accession>